<reference evidence="7 8" key="1">
    <citation type="submission" date="2018-06" db="EMBL/GenBank/DDBJ databases">
        <title>Genomic Encyclopedia of Type Strains, Phase III (KMG-III): the genomes of soil and plant-associated and newly described type strains.</title>
        <authorList>
            <person name="Whitman W."/>
        </authorList>
    </citation>
    <scope>NUCLEOTIDE SEQUENCE [LARGE SCALE GENOMIC DNA]</scope>
    <source>
        <strain evidence="7 8">CECT 7646</strain>
    </source>
</reference>
<dbReference type="AlphaFoldDB" id="A0A318SRJ8"/>
<dbReference type="Pfam" id="PF07730">
    <property type="entry name" value="HisKA_3"/>
    <property type="match status" value="1"/>
</dbReference>
<dbReference type="PANTHER" id="PTHR24421">
    <property type="entry name" value="NITRATE/NITRITE SENSOR PROTEIN NARX-RELATED"/>
    <property type="match status" value="1"/>
</dbReference>
<dbReference type="SMART" id="SM00387">
    <property type="entry name" value="HATPase_c"/>
    <property type="match status" value="1"/>
</dbReference>
<accession>A0A318SRJ8</accession>
<dbReference type="Pfam" id="PF02518">
    <property type="entry name" value="HATPase_c"/>
    <property type="match status" value="1"/>
</dbReference>
<dbReference type="Proteomes" id="UP000247540">
    <property type="component" value="Unassembled WGS sequence"/>
</dbReference>
<dbReference type="RefSeq" id="WP_110466239.1">
    <property type="nucleotide sequence ID" value="NZ_JAMOFZ010000018.1"/>
</dbReference>
<protein>
    <submittedName>
        <fullName evidence="7">Histidine kinase/DNA gyrase B/HSP90-like ATPase</fullName>
    </submittedName>
</protein>
<feature type="transmembrane region" description="Helical" evidence="5">
    <location>
        <begin position="181"/>
        <end position="201"/>
    </location>
</feature>
<dbReference type="InterPro" id="IPR050482">
    <property type="entry name" value="Sensor_HK_TwoCompSys"/>
</dbReference>
<keyword evidence="3" id="KW-0902">Two-component regulatory system</keyword>
<evidence type="ECO:0000256" key="5">
    <source>
        <dbReference type="SAM" id="Phobius"/>
    </source>
</evidence>
<dbReference type="GO" id="GO:0046983">
    <property type="term" value="F:protein dimerization activity"/>
    <property type="evidence" value="ECO:0007669"/>
    <property type="project" value="InterPro"/>
</dbReference>
<keyword evidence="8" id="KW-1185">Reference proteome</keyword>
<proteinExistence type="predicted"/>
<evidence type="ECO:0000256" key="2">
    <source>
        <dbReference type="ARBA" id="ARBA00022777"/>
    </source>
</evidence>
<dbReference type="Gene3D" id="3.30.565.10">
    <property type="entry name" value="Histidine kinase-like ATPase, C-terminal domain"/>
    <property type="match status" value="1"/>
</dbReference>
<evidence type="ECO:0000313" key="8">
    <source>
        <dbReference type="Proteomes" id="UP000247540"/>
    </source>
</evidence>
<dbReference type="InterPro" id="IPR036890">
    <property type="entry name" value="HATPase_C_sf"/>
</dbReference>
<keyword evidence="4" id="KW-0175">Coiled coil</keyword>
<comment type="caution">
    <text evidence="7">The sequence shown here is derived from an EMBL/GenBank/DDBJ whole genome shotgun (WGS) entry which is preliminary data.</text>
</comment>
<dbReference type="InterPro" id="IPR005467">
    <property type="entry name" value="His_kinase_dom"/>
</dbReference>
<evidence type="ECO:0000313" key="7">
    <source>
        <dbReference type="EMBL" id="PYE75929.1"/>
    </source>
</evidence>
<sequence>MGRFSIPGLLLRLPAAVLAAALLIGINETGYRRSHEALQEIAQAQSIRTTLGKLMTQVLDAETGQRGYLLTGETRYLEPYDKAFSGIGQTMEELQQLYGTTPERTATLEDLNRELTRKLAEIDLAVTLRKQGNQDAWRFVLLTDIGREHMDAIRGLTSTLMAQTHDAVDAGQQQVVRALQLSRLGIAGVALAGLLAFSMYLRQTTALKASHRRQKDLLEQERNGLELQVRERTARLTELATHLQQVREEERAHLARELHDELGSLLTAAKLDVARIKSRVGTESPELNERMLHLTETLNSGIALKRRIIEDLRPSSLSNLGLVAALEILARESGDQLGFAISADLEEVKLDDTAELTAYRLVQESFTNIGKHADARHVTLSLRAIPGFARVEVRDDGRGFPVDSIAPASHGLAGMRHRVEAAGGQLTIGSEPGQGTVVSALLPTHG</sequence>
<dbReference type="GO" id="GO:0000155">
    <property type="term" value="F:phosphorelay sensor kinase activity"/>
    <property type="evidence" value="ECO:0007669"/>
    <property type="project" value="InterPro"/>
</dbReference>
<evidence type="ECO:0000259" key="6">
    <source>
        <dbReference type="PROSITE" id="PS50109"/>
    </source>
</evidence>
<dbReference type="Pfam" id="PF05227">
    <property type="entry name" value="CHASE3"/>
    <property type="match status" value="1"/>
</dbReference>
<feature type="coiled-coil region" evidence="4">
    <location>
        <begin position="201"/>
        <end position="235"/>
    </location>
</feature>
<keyword evidence="5" id="KW-0812">Transmembrane</keyword>
<dbReference type="GO" id="GO:0016020">
    <property type="term" value="C:membrane"/>
    <property type="evidence" value="ECO:0007669"/>
    <property type="project" value="InterPro"/>
</dbReference>
<dbReference type="CDD" id="cd19410">
    <property type="entry name" value="HK9-like_sensor"/>
    <property type="match status" value="1"/>
</dbReference>
<organism evidence="7 8">
    <name type="scientific">Xylophilus ampelinus</name>
    <dbReference type="NCBI Taxonomy" id="54067"/>
    <lineage>
        <taxon>Bacteria</taxon>
        <taxon>Pseudomonadati</taxon>
        <taxon>Pseudomonadota</taxon>
        <taxon>Betaproteobacteria</taxon>
        <taxon>Burkholderiales</taxon>
        <taxon>Xylophilus</taxon>
    </lineage>
</organism>
<dbReference type="InterPro" id="IPR007891">
    <property type="entry name" value="CHASE3"/>
</dbReference>
<dbReference type="CDD" id="cd16917">
    <property type="entry name" value="HATPase_UhpB-NarQ-NarX-like"/>
    <property type="match status" value="1"/>
</dbReference>
<evidence type="ECO:0000256" key="3">
    <source>
        <dbReference type="ARBA" id="ARBA00023012"/>
    </source>
</evidence>
<keyword evidence="5" id="KW-1133">Transmembrane helix</keyword>
<dbReference type="SUPFAM" id="SSF55874">
    <property type="entry name" value="ATPase domain of HSP90 chaperone/DNA topoisomerase II/histidine kinase"/>
    <property type="match status" value="1"/>
</dbReference>
<gene>
    <name evidence="7" type="ORF">DFQ15_11855</name>
</gene>
<dbReference type="OrthoDB" id="9782588at2"/>
<dbReference type="InterPro" id="IPR003594">
    <property type="entry name" value="HATPase_dom"/>
</dbReference>
<dbReference type="InterPro" id="IPR011712">
    <property type="entry name" value="Sig_transdc_His_kin_sub3_dim/P"/>
</dbReference>
<dbReference type="EMBL" id="QJTC01000018">
    <property type="protein sequence ID" value="PYE75929.1"/>
    <property type="molecule type" value="Genomic_DNA"/>
</dbReference>
<keyword evidence="5" id="KW-0472">Membrane</keyword>
<dbReference type="PROSITE" id="PS50109">
    <property type="entry name" value="HIS_KIN"/>
    <property type="match status" value="1"/>
</dbReference>
<evidence type="ECO:0000256" key="4">
    <source>
        <dbReference type="SAM" id="Coils"/>
    </source>
</evidence>
<feature type="domain" description="Histidine kinase" evidence="6">
    <location>
        <begin position="253"/>
        <end position="446"/>
    </location>
</feature>
<keyword evidence="1" id="KW-0808">Transferase</keyword>
<keyword evidence="2 7" id="KW-0418">Kinase</keyword>
<dbReference type="Gene3D" id="1.20.5.1930">
    <property type="match status" value="1"/>
</dbReference>
<evidence type="ECO:0000256" key="1">
    <source>
        <dbReference type="ARBA" id="ARBA00022679"/>
    </source>
</evidence>
<name>A0A318SRJ8_9BURK</name>